<accession>A0ABY6B467</accession>
<dbReference type="Gene3D" id="3.90.780.10">
    <property type="entry name" value="5'-Nucleotidase, C-terminal domain"/>
    <property type="match status" value="1"/>
</dbReference>
<evidence type="ECO:0000313" key="9">
    <source>
        <dbReference type="Proteomes" id="UP001064933"/>
    </source>
</evidence>
<dbReference type="InterPro" id="IPR041827">
    <property type="entry name" value="CpdB_N"/>
</dbReference>
<dbReference type="EMBL" id="CP104562">
    <property type="protein sequence ID" value="UXH80176.1"/>
    <property type="molecule type" value="Genomic_DNA"/>
</dbReference>
<comment type="similarity">
    <text evidence="1 5">Belongs to the 5'-nucleotidase family.</text>
</comment>
<protein>
    <submittedName>
        <fullName evidence="8">Bifunctional 2',3'-cyclic-nucleotide 2'-phosphodiesterase/3'-nucleotidase</fullName>
    </submittedName>
</protein>
<evidence type="ECO:0000313" key="8">
    <source>
        <dbReference type="EMBL" id="UXH80176.1"/>
    </source>
</evidence>
<keyword evidence="5" id="KW-0378">Hydrolase</keyword>
<reference evidence="8" key="1">
    <citation type="submission" date="2022-10" db="EMBL/GenBank/DDBJ databases">
        <title>Characterization and whole genome sequencing of a new Roseateles species, isolated from fresh water.</title>
        <authorList>
            <person name="Guliayeva D.Y."/>
            <person name="Akhremchuk A.E."/>
            <person name="Sikolenko M.A."/>
            <person name="Valentovich L.N."/>
            <person name="Sidarenka A.V."/>
        </authorList>
    </citation>
    <scope>NUCLEOTIDE SEQUENCE</scope>
    <source>
        <strain evidence="8">BIM B-1768</strain>
    </source>
</reference>
<dbReference type="CDD" id="cd07410">
    <property type="entry name" value="MPP_CpdB_N"/>
    <property type="match status" value="1"/>
</dbReference>
<evidence type="ECO:0000259" key="7">
    <source>
        <dbReference type="Pfam" id="PF02872"/>
    </source>
</evidence>
<dbReference type="SUPFAM" id="SSF55816">
    <property type="entry name" value="5'-nucleotidase (syn. UDP-sugar hydrolase), C-terminal domain"/>
    <property type="match status" value="1"/>
</dbReference>
<dbReference type="PANTHER" id="PTHR11575">
    <property type="entry name" value="5'-NUCLEOTIDASE-RELATED"/>
    <property type="match status" value="1"/>
</dbReference>
<dbReference type="SUPFAM" id="SSF56300">
    <property type="entry name" value="Metallo-dependent phosphatases"/>
    <property type="match status" value="1"/>
</dbReference>
<dbReference type="InterPro" id="IPR036907">
    <property type="entry name" value="5'-Nucleotdase_C_sf"/>
</dbReference>
<sequence>MSGPVRVALTAQDRGARHGVRRALGLVLGLGVCLSMLTQVQAAELRLRLMQTSDLHMNLLSYDYYQDRETQEFGLARTVTLIHRARAEAPNSLLFDNGDLLQGSPLGDVVARIKPLAAQEVHPAYKILNLLDVDAANIGNHEFNYGLPFLRQAIAGANFPYLNANVMEADGQRHAFQPSVMLARELVDEHGRTHRLKIGVLGLTPPQIMEWDRQNLTGRVQVRDMVDVARELVPQLRRQGADLVIVIAHTGIDKTELPRLSENMAAQLARVPGVDALLLGHAHTEFPGPGFSGYPGVDLTQGRLHGVPTVMPGRWGDHLGLIDLRLSDRGGRWKVVASQASLRPIFDRASRRSLAEADPMPAVVIAREHQATLDHVRSEVARTDTPIHSYFSQVTESAAVRLVAMAQLAYARRAVQGTALERLPMLSAAAPFKSGGRQGWTQYTDIPAGPIAIKHVADLYVYPNTIKVLKLTGAQVRDWLEMSAGQFRQIDPKGPAEQMLLDTAYPGFNFDMMWGADDALRYALDLRQPARFDRDGKPAADSHRVVDLRWRGQPLDDAAEFLVVTNNYRAFGGGHFPALGADKVVVDAPDETREALAHYLAAAPGGSTSATAAGIAPAWRVLPVDGVKLRFLSGATAVRHVGEGSPVKWVKDNGDGSALFELAP</sequence>
<name>A0ABY6B467_9BURK</name>
<dbReference type="Pfam" id="PF00149">
    <property type="entry name" value="Metallophos"/>
    <property type="match status" value="1"/>
</dbReference>
<keyword evidence="9" id="KW-1185">Reference proteome</keyword>
<dbReference type="RefSeq" id="WP_261759994.1">
    <property type="nucleotide sequence ID" value="NZ_CP104562.2"/>
</dbReference>
<organism evidence="8 9">
    <name type="scientific">Roseateles amylovorans</name>
    <dbReference type="NCBI Taxonomy" id="2978473"/>
    <lineage>
        <taxon>Bacteria</taxon>
        <taxon>Pseudomonadati</taxon>
        <taxon>Pseudomonadota</taxon>
        <taxon>Betaproteobacteria</taxon>
        <taxon>Burkholderiales</taxon>
        <taxon>Sphaerotilaceae</taxon>
        <taxon>Roseateles</taxon>
    </lineage>
</organism>
<dbReference type="PANTHER" id="PTHR11575:SF6">
    <property type="entry name" value="2',3'-CYCLIC-NUCLEOTIDE 2'-PHOSPHODIESTERASE_3'-NUCLEOTIDASE"/>
    <property type="match status" value="1"/>
</dbReference>
<dbReference type="InterPro" id="IPR029052">
    <property type="entry name" value="Metallo-depent_PP-like"/>
</dbReference>
<dbReference type="InterPro" id="IPR008334">
    <property type="entry name" value="5'-Nucleotdase_C"/>
</dbReference>
<dbReference type="InterPro" id="IPR004843">
    <property type="entry name" value="Calcineurin-like_PHP"/>
</dbReference>
<evidence type="ECO:0000256" key="1">
    <source>
        <dbReference type="ARBA" id="ARBA00006654"/>
    </source>
</evidence>
<dbReference type="Gene3D" id="3.60.21.10">
    <property type="match status" value="1"/>
</dbReference>
<keyword evidence="4 5" id="KW-0547">Nucleotide-binding</keyword>
<dbReference type="Pfam" id="PF02872">
    <property type="entry name" value="5_nucleotid_C"/>
    <property type="match status" value="1"/>
</dbReference>
<dbReference type="NCBIfam" id="NF006938">
    <property type="entry name" value="PRK09420.1"/>
    <property type="match status" value="1"/>
</dbReference>
<evidence type="ECO:0000256" key="4">
    <source>
        <dbReference type="ARBA" id="ARBA00022741"/>
    </source>
</evidence>
<proteinExistence type="inferred from homology"/>
<evidence type="ECO:0000256" key="3">
    <source>
        <dbReference type="ARBA" id="ARBA00022729"/>
    </source>
</evidence>
<dbReference type="PRINTS" id="PR01607">
    <property type="entry name" value="APYRASEFAMLY"/>
</dbReference>
<evidence type="ECO:0000256" key="2">
    <source>
        <dbReference type="ARBA" id="ARBA00022723"/>
    </source>
</evidence>
<evidence type="ECO:0000256" key="5">
    <source>
        <dbReference type="RuleBase" id="RU362119"/>
    </source>
</evidence>
<keyword evidence="3" id="KW-0732">Signal</keyword>
<dbReference type="Proteomes" id="UP001064933">
    <property type="component" value="Chromosome"/>
</dbReference>
<keyword evidence="2" id="KW-0479">Metal-binding</keyword>
<feature type="domain" description="Calcineurin-like phosphoesterase" evidence="6">
    <location>
        <begin position="47"/>
        <end position="284"/>
    </location>
</feature>
<feature type="domain" description="5'-Nucleotidase C-terminal" evidence="7">
    <location>
        <begin position="391"/>
        <end position="579"/>
    </location>
</feature>
<gene>
    <name evidence="8" type="ORF">N4261_09970</name>
</gene>
<evidence type="ECO:0000259" key="6">
    <source>
        <dbReference type="Pfam" id="PF00149"/>
    </source>
</evidence>
<dbReference type="InterPro" id="IPR006179">
    <property type="entry name" value="5_nucleotidase/apyrase"/>
</dbReference>